<dbReference type="InterPro" id="IPR007844">
    <property type="entry name" value="AsmA"/>
</dbReference>
<keyword evidence="4" id="KW-1185">Reference proteome</keyword>
<evidence type="ECO:0000313" key="3">
    <source>
        <dbReference type="EMBL" id="QJE73543.1"/>
    </source>
</evidence>
<feature type="domain" description="AsmA" evidence="2">
    <location>
        <begin position="303"/>
        <end position="539"/>
    </location>
</feature>
<dbReference type="GO" id="GO:0090313">
    <property type="term" value="P:regulation of protein targeting to membrane"/>
    <property type="evidence" value="ECO:0007669"/>
    <property type="project" value="TreeGrafter"/>
</dbReference>
<feature type="compositionally biased region" description="Low complexity" evidence="1">
    <location>
        <begin position="340"/>
        <end position="358"/>
    </location>
</feature>
<feature type="region of interest" description="Disordered" evidence="1">
    <location>
        <begin position="630"/>
        <end position="677"/>
    </location>
</feature>
<dbReference type="AlphaFoldDB" id="A0A858R8N5"/>
<dbReference type="Proteomes" id="UP000501891">
    <property type="component" value="Chromosome"/>
</dbReference>
<accession>A0A858R8N5</accession>
<reference evidence="3" key="1">
    <citation type="submission" date="2020-04" db="EMBL/GenBank/DDBJ databases">
        <title>A desert anoxygenic phototrophic bacterium fixes CO2 using RubisCO under aerobic conditions.</title>
        <authorList>
            <person name="Tang K."/>
        </authorList>
    </citation>
    <scope>NUCLEOTIDE SEQUENCE [LARGE SCALE GENOMIC DNA]</scope>
    <source>
        <strain evidence="3">MIMtkB3</strain>
    </source>
</reference>
<dbReference type="PANTHER" id="PTHR30441">
    <property type="entry name" value="DUF748 DOMAIN-CONTAINING PROTEIN"/>
    <property type="match status" value="1"/>
</dbReference>
<dbReference type="Pfam" id="PF05170">
    <property type="entry name" value="AsmA"/>
    <property type="match status" value="2"/>
</dbReference>
<proteinExistence type="predicted"/>
<sequence>MRKLLVGLGVVVVLLVAALVAIPFLVPKEALVARLEREVEARTGRELSIKGPVDVSVLPNIAVTLRDVTFAGLPGGPDLLNLGSMDVRLQLWPLLSGEAKVDRFVLDRPTINLVVDKQGRANWQIQPQQPAPADPNQPAGGPVSELSLGDVEIRDGTLTYADARTGSSHKAEDLDLELSMARLDAPLELTADMRVDGKPLSVRTQANPARALVEGGTAKLVTTLSTEGAEASLDGQLTRPAGGEVSVAGDLQAAVASLPATLKALTGQAPANLPVSKLDLTGKLQATPQRVALSGMDLKADEIAVTGDLAASLGGVRPAVKGALAVSRLDLDRLMPPATPAAAPAQPAPAGAPVSAQATGWSREPIDLSGLKAADLDLDVKLAGLLVAGVEAGATTLGLDLKDGKLNTALAPMQLFGGSVQGKLGLDAAAATPGVAVQATLKGIQAEPVLRRFANFERLSGTTEATLDMKGQGRSQHDLMGSLDGQGQVIFRDGAVKGINVAALVRSVTGGATDGPQQTDFAEMGGAFTVQDGVAKTEDFRLIAPLLRVAGSGTVQLQPRTVDFRIVPRLVASIEGQGAGSTDQKGLSVPILVTGSFDALSFKPDLSGVVQEAIRDPAALRDKAKELRDLPGALLGGGGQPAPDGTQPQSAPKPEEAVRGVLEGLLGGQKPPAGSGR</sequence>
<gene>
    <name evidence="3" type="ORF">HHL28_11000</name>
</gene>
<feature type="region of interest" description="Disordered" evidence="1">
    <location>
        <begin position="126"/>
        <end position="146"/>
    </location>
</feature>
<dbReference type="KEGG" id="acru:HHL28_11000"/>
<dbReference type="EMBL" id="CP051775">
    <property type="protein sequence ID" value="QJE73543.1"/>
    <property type="molecule type" value="Genomic_DNA"/>
</dbReference>
<dbReference type="InterPro" id="IPR052894">
    <property type="entry name" value="AsmA-related"/>
</dbReference>
<dbReference type="PANTHER" id="PTHR30441:SF4">
    <property type="entry name" value="PROTEIN ASMA"/>
    <property type="match status" value="1"/>
</dbReference>
<protein>
    <submittedName>
        <fullName evidence="3">AsmA family protein</fullName>
    </submittedName>
</protein>
<evidence type="ECO:0000259" key="2">
    <source>
        <dbReference type="Pfam" id="PF05170"/>
    </source>
</evidence>
<evidence type="ECO:0000313" key="4">
    <source>
        <dbReference type="Proteomes" id="UP000501891"/>
    </source>
</evidence>
<name>A0A858R8N5_9PROT</name>
<dbReference type="GO" id="GO:0005886">
    <property type="term" value="C:plasma membrane"/>
    <property type="evidence" value="ECO:0007669"/>
    <property type="project" value="TreeGrafter"/>
</dbReference>
<feature type="region of interest" description="Disordered" evidence="1">
    <location>
        <begin position="337"/>
        <end position="358"/>
    </location>
</feature>
<evidence type="ECO:0000256" key="1">
    <source>
        <dbReference type="SAM" id="MobiDB-lite"/>
    </source>
</evidence>
<feature type="domain" description="AsmA" evidence="2">
    <location>
        <begin position="4"/>
        <end position="293"/>
    </location>
</feature>
<organism evidence="3 4">
    <name type="scientific">Aerophototrophica crusticola</name>
    <dbReference type="NCBI Taxonomy" id="1709002"/>
    <lineage>
        <taxon>Bacteria</taxon>
        <taxon>Pseudomonadati</taxon>
        <taxon>Pseudomonadota</taxon>
        <taxon>Alphaproteobacteria</taxon>
        <taxon>Rhodospirillales</taxon>
        <taxon>Rhodospirillaceae</taxon>
        <taxon>Aerophototrophica</taxon>
    </lineage>
</organism>